<dbReference type="KEGG" id="splr:C0J00_02670"/>
<sequence>MKDNIDKAWNYFLKDNLQAAWDLVSDDFQLETCSDFSLLNLMLYLNLAENPQESLAICQRYITLAKSQKDLENEHIGLHQLAMVYRELGQYELALAKIEAEHAIIVAYFPEDQLKLSVNNYEQGFLRFKLKRYDDAIGYLKMSLEQAQKTDDVIAQACAYRGLGETYLAMKDNDLAKIHLTKALALFIEAGDDLGAEEVKLLLQ</sequence>
<organism evidence="1 2">
    <name type="scientific">Streptococcus pluranimalium</name>
    <dbReference type="NCBI Taxonomy" id="82348"/>
    <lineage>
        <taxon>Bacteria</taxon>
        <taxon>Bacillati</taxon>
        <taxon>Bacillota</taxon>
        <taxon>Bacilli</taxon>
        <taxon>Lactobacillales</taxon>
        <taxon>Streptococcaceae</taxon>
        <taxon>Streptococcus</taxon>
    </lineage>
</organism>
<evidence type="ECO:0000313" key="2">
    <source>
        <dbReference type="Proteomes" id="UP000238956"/>
    </source>
</evidence>
<dbReference type="InterPro" id="IPR019734">
    <property type="entry name" value="TPR_rpt"/>
</dbReference>
<reference evidence="1 2" key="2">
    <citation type="submission" date="2018-02" db="EMBL/GenBank/DDBJ databases">
        <title>Whole genome sequencing analysis of Streptococcus pluranimalium isolated from cattle infected mastitis in China.</title>
        <authorList>
            <person name="Zhang J.-R."/>
            <person name="Hu G.-Z."/>
        </authorList>
    </citation>
    <scope>NUCLEOTIDE SEQUENCE [LARGE SCALE GENOMIC DNA]</scope>
    <source>
        <strain evidence="1 2">TH11417</strain>
    </source>
</reference>
<dbReference type="OrthoDB" id="2083458at2"/>
<dbReference type="GeneID" id="98392814"/>
<dbReference type="Pfam" id="PF13424">
    <property type="entry name" value="TPR_12"/>
    <property type="match status" value="1"/>
</dbReference>
<dbReference type="EMBL" id="CP025536">
    <property type="protein sequence ID" value="AUW96105.1"/>
    <property type="molecule type" value="Genomic_DNA"/>
</dbReference>
<dbReference type="RefSeq" id="WP_104967443.1">
    <property type="nucleotide sequence ID" value="NZ_CP025536.1"/>
</dbReference>
<dbReference type="Proteomes" id="UP000238956">
    <property type="component" value="Chromosome"/>
</dbReference>
<accession>A0A2L0D2S3</accession>
<dbReference type="Gene3D" id="1.25.40.10">
    <property type="entry name" value="Tetratricopeptide repeat domain"/>
    <property type="match status" value="1"/>
</dbReference>
<dbReference type="InterPro" id="IPR011990">
    <property type="entry name" value="TPR-like_helical_dom_sf"/>
</dbReference>
<keyword evidence="2" id="KW-1185">Reference proteome</keyword>
<evidence type="ECO:0008006" key="3">
    <source>
        <dbReference type="Google" id="ProtNLM"/>
    </source>
</evidence>
<protein>
    <recommendedName>
        <fullName evidence="3">Tetratricopeptide repeat protein</fullName>
    </recommendedName>
</protein>
<evidence type="ECO:0000313" key="1">
    <source>
        <dbReference type="EMBL" id="AUW96105.1"/>
    </source>
</evidence>
<reference evidence="1 2" key="1">
    <citation type="submission" date="2017-12" db="EMBL/GenBank/DDBJ databases">
        <authorList>
            <person name="Hurst M.R.H."/>
        </authorList>
    </citation>
    <scope>NUCLEOTIDE SEQUENCE [LARGE SCALE GENOMIC DNA]</scope>
    <source>
        <strain evidence="1 2">TH11417</strain>
    </source>
</reference>
<dbReference type="AlphaFoldDB" id="A0A2L0D2S3"/>
<gene>
    <name evidence="1" type="ORF">C0J00_02670</name>
</gene>
<dbReference type="PANTHER" id="PTHR10098">
    <property type="entry name" value="RAPSYN-RELATED"/>
    <property type="match status" value="1"/>
</dbReference>
<proteinExistence type="predicted"/>
<dbReference type="PANTHER" id="PTHR10098:SF108">
    <property type="entry name" value="TETRATRICOPEPTIDE REPEAT PROTEIN 28"/>
    <property type="match status" value="1"/>
</dbReference>
<dbReference type="SUPFAM" id="SSF48452">
    <property type="entry name" value="TPR-like"/>
    <property type="match status" value="1"/>
</dbReference>
<name>A0A2L0D2S3_9STRE</name>
<dbReference type="SMART" id="SM00028">
    <property type="entry name" value="TPR"/>
    <property type="match status" value="3"/>
</dbReference>